<protein>
    <recommendedName>
        <fullName evidence="3">Transposase</fullName>
    </recommendedName>
</protein>
<organism evidence="1 2">
    <name type="scientific">Lentzea cavernae</name>
    <dbReference type="NCBI Taxonomy" id="2020703"/>
    <lineage>
        <taxon>Bacteria</taxon>
        <taxon>Bacillati</taxon>
        <taxon>Actinomycetota</taxon>
        <taxon>Actinomycetes</taxon>
        <taxon>Pseudonocardiales</taxon>
        <taxon>Pseudonocardiaceae</taxon>
        <taxon>Lentzea</taxon>
    </lineage>
</organism>
<keyword evidence="2" id="KW-1185">Reference proteome</keyword>
<reference evidence="2" key="1">
    <citation type="journal article" date="2019" name="Int. J. Syst. Evol. Microbiol.">
        <title>The Global Catalogue of Microorganisms (GCM) 10K type strain sequencing project: providing services to taxonomists for standard genome sequencing and annotation.</title>
        <authorList>
            <consortium name="The Broad Institute Genomics Platform"/>
            <consortium name="The Broad Institute Genome Sequencing Center for Infectious Disease"/>
            <person name="Wu L."/>
            <person name="Ma J."/>
        </authorList>
    </citation>
    <scope>NUCLEOTIDE SEQUENCE [LARGE SCALE GENOMIC DNA]</scope>
    <source>
        <strain evidence="2">CGMCC 4.7367</strain>
    </source>
</reference>
<evidence type="ECO:0008006" key="3">
    <source>
        <dbReference type="Google" id="ProtNLM"/>
    </source>
</evidence>
<evidence type="ECO:0000313" key="2">
    <source>
        <dbReference type="Proteomes" id="UP000605568"/>
    </source>
</evidence>
<accession>A0ABQ3MNH1</accession>
<comment type="caution">
    <text evidence="1">The sequence shown here is derived from an EMBL/GenBank/DDBJ whole genome shotgun (WGS) entry which is preliminary data.</text>
</comment>
<name>A0ABQ3MNH1_9PSEU</name>
<dbReference type="Proteomes" id="UP000605568">
    <property type="component" value="Unassembled WGS sequence"/>
</dbReference>
<gene>
    <name evidence="1" type="ORF">GCM10017774_34190</name>
</gene>
<sequence length="106" mass="11228">MGAPAPTDPKRLPETFGCDVGTGLIAFAAVVRTPARGGEQTVAFIKGACDRAIALAGTTAEIAHLTRRRDRLARHGYPGGFSPPNSMFIWWLVDRRGADSTGCTSL</sequence>
<proteinExistence type="predicted"/>
<evidence type="ECO:0000313" key="1">
    <source>
        <dbReference type="EMBL" id="GHH40583.1"/>
    </source>
</evidence>
<dbReference type="EMBL" id="BNAR01000004">
    <property type="protein sequence ID" value="GHH40583.1"/>
    <property type="molecule type" value="Genomic_DNA"/>
</dbReference>